<sequence length="38" mass="4240">MVIKHLKSVTSISKEKKGNVVYNDHIGSFTLIGSFTIF</sequence>
<dbReference type="EMBL" id="UINC01145956">
    <property type="protein sequence ID" value="SVD36396.1"/>
    <property type="molecule type" value="Genomic_DNA"/>
</dbReference>
<proteinExistence type="predicted"/>
<gene>
    <name evidence="1" type="ORF">METZ01_LOCUS389250</name>
</gene>
<organism evidence="1">
    <name type="scientific">marine metagenome</name>
    <dbReference type="NCBI Taxonomy" id="408172"/>
    <lineage>
        <taxon>unclassified sequences</taxon>
        <taxon>metagenomes</taxon>
        <taxon>ecological metagenomes</taxon>
    </lineage>
</organism>
<protein>
    <submittedName>
        <fullName evidence="1">Uncharacterized protein</fullName>
    </submittedName>
</protein>
<dbReference type="AlphaFoldDB" id="A0A382UQ62"/>
<name>A0A382UQ62_9ZZZZ</name>
<reference evidence="1" key="1">
    <citation type="submission" date="2018-05" db="EMBL/GenBank/DDBJ databases">
        <authorList>
            <person name="Lanie J.A."/>
            <person name="Ng W.-L."/>
            <person name="Kazmierczak K.M."/>
            <person name="Andrzejewski T.M."/>
            <person name="Davidsen T.M."/>
            <person name="Wayne K.J."/>
            <person name="Tettelin H."/>
            <person name="Glass J.I."/>
            <person name="Rusch D."/>
            <person name="Podicherti R."/>
            <person name="Tsui H.-C.T."/>
            <person name="Winkler M.E."/>
        </authorList>
    </citation>
    <scope>NUCLEOTIDE SEQUENCE</scope>
</reference>
<evidence type="ECO:0000313" key="1">
    <source>
        <dbReference type="EMBL" id="SVD36396.1"/>
    </source>
</evidence>
<accession>A0A382UQ62</accession>